<keyword evidence="6 12" id="KW-0479">Metal-binding</keyword>
<evidence type="ECO:0000256" key="12">
    <source>
        <dbReference type="RuleBase" id="RU364006"/>
    </source>
</evidence>
<evidence type="ECO:0000256" key="7">
    <source>
        <dbReference type="ARBA" id="ARBA00022801"/>
    </source>
</evidence>
<evidence type="ECO:0000256" key="11">
    <source>
        <dbReference type="ARBA" id="ARBA00049558"/>
    </source>
</evidence>
<dbReference type="InterPro" id="IPR016192">
    <property type="entry name" value="APOBEC/CMP_deaminase_Zn-bd"/>
</dbReference>
<dbReference type="EC" id="3.5.4.5" evidence="4 12"/>
<dbReference type="InterPro" id="IPR002125">
    <property type="entry name" value="CMP_dCMP_dom"/>
</dbReference>
<comment type="cofactor">
    <cofactor evidence="1 12">
        <name>Zn(2+)</name>
        <dbReference type="ChEBI" id="CHEBI:29105"/>
    </cofactor>
</comment>
<feature type="domain" description="CMP/dCMP-type deaminase" evidence="13">
    <location>
        <begin position="10"/>
        <end position="139"/>
    </location>
</feature>
<keyword evidence="7 12" id="KW-0378">Hydrolase</keyword>
<dbReference type="PANTHER" id="PTHR11644:SF2">
    <property type="entry name" value="CYTIDINE DEAMINASE"/>
    <property type="match status" value="1"/>
</dbReference>
<dbReference type="PROSITE" id="PS00903">
    <property type="entry name" value="CYT_DCMP_DEAMINASES_1"/>
    <property type="match status" value="1"/>
</dbReference>
<sequence length="146" mass="15928">MKNKYIGLSDEYKALLEDAAEARARAYTPYSRFQVGAALLDCDNNVHQGCNVENAAYGPTNCAERTALFRAIADGRQAGQFKAIAVVGDTDEPITPCGICRQVLVELCPPDMPVIMSNLQGDWEVKTVAELLPGAFTPLSLYKEEQ</sequence>
<comment type="caution">
    <text evidence="14">The sequence shown here is derived from an EMBL/GenBank/DDBJ whole genome shotgun (WGS) entry which is preliminary data.</text>
</comment>
<gene>
    <name evidence="14" type="primary">cdd</name>
    <name evidence="14" type="ORF">ACFQ2I_04500</name>
</gene>
<dbReference type="RefSeq" id="WP_377562454.1">
    <property type="nucleotide sequence ID" value="NZ_JBHTJZ010000005.1"/>
</dbReference>
<dbReference type="Gene3D" id="3.40.140.10">
    <property type="entry name" value="Cytidine Deaminase, domain 2"/>
    <property type="match status" value="1"/>
</dbReference>
<evidence type="ECO:0000256" key="1">
    <source>
        <dbReference type="ARBA" id="ARBA00001947"/>
    </source>
</evidence>
<dbReference type="InterPro" id="IPR050202">
    <property type="entry name" value="Cyt/Deoxycyt_deaminase"/>
</dbReference>
<evidence type="ECO:0000313" key="15">
    <source>
        <dbReference type="Proteomes" id="UP001596989"/>
    </source>
</evidence>
<accession>A0ABW3HMD2</accession>
<dbReference type="SUPFAM" id="SSF53927">
    <property type="entry name" value="Cytidine deaminase-like"/>
    <property type="match status" value="1"/>
</dbReference>
<evidence type="ECO:0000256" key="5">
    <source>
        <dbReference type="ARBA" id="ARBA00018266"/>
    </source>
</evidence>
<keyword evidence="8 12" id="KW-0862">Zinc</keyword>
<dbReference type="InterPro" id="IPR006262">
    <property type="entry name" value="Cyt_deam_tetra"/>
</dbReference>
<evidence type="ECO:0000256" key="10">
    <source>
        <dbReference type="ARBA" id="ARBA00049252"/>
    </source>
</evidence>
<keyword evidence="15" id="KW-1185">Reference proteome</keyword>
<comment type="catalytic activity">
    <reaction evidence="11 12">
        <text>cytidine + H2O + H(+) = uridine + NH4(+)</text>
        <dbReference type="Rhea" id="RHEA:16069"/>
        <dbReference type="ChEBI" id="CHEBI:15377"/>
        <dbReference type="ChEBI" id="CHEBI:15378"/>
        <dbReference type="ChEBI" id="CHEBI:16704"/>
        <dbReference type="ChEBI" id="CHEBI:17562"/>
        <dbReference type="ChEBI" id="CHEBI:28938"/>
        <dbReference type="EC" id="3.5.4.5"/>
    </reaction>
</comment>
<dbReference type="CDD" id="cd01283">
    <property type="entry name" value="cytidine_deaminase"/>
    <property type="match status" value="1"/>
</dbReference>
<dbReference type="InterPro" id="IPR016193">
    <property type="entry name" value="Cytidine_deaminase-like"/>
</dbReference>
<dbReference type="EMBL" id="JBHTJZ010000005">
    <property type="protein sequence ID" value="MFD0958643.1"/>
    <property type="molecule type" value="Genomic_DNA"/>
</dbReference>
<dbReference type="GO" id="GO:0004126">
    <property type="term" value="F:cytidine deaminase activity"/>
    <property type="evidence" value="ECO:0007669"/>
    <property type="project" value="UniProtKB-EC"/>
</dbReference>
<reference evidence="15" key="1">
    <citation type="journal article" date="2019" name="Int. J. Syst. Evol. Microbiol.">
        <title>The Global Catalogue of Microorganisms (GCM) 10K type strain sequencing project: providing services to taxonomists for standard genome sequencing and annotation.</title>
        <authorList>
            <consortium name="The Broad Institute Genomics Platform"/>
            <consortium name="The Broad Institute Genome Sequencing Center for Infectious Disease"/>
            <person name="Wu L."/>
            <person name="Ma J."/>
        </authorList>
    </citation>
    <scope>NUCLEOTIDE SEQUENCE [LARGE SCALE GENOMIC DNA]</scope>
    <source>
        <strain evidence="15">CCUG 59129</strain>
    </source>
</reference>
<evidence type="ECO:0000256" key="4">
    <source>
        <dbReference type="ARBA" id="ARBA00012783"/>
    </source>
</evidence>
<comment type="function">
    <text evidence="2 12">This enzyme scavenges exogenous and endogenous cytidine and 2'-deoxycytidine for UMP synthesis.</text>
</comment>
<evidence type="ECO:0000313" key="14">
    <source>
        <dbReference type="EMBL" id="MFD0958643.1"/>
    </source>
</evidence>
<evidence type="ECO:0000256" key="6">
    <source>
        <dbReference type="ARBA" id="ARBA00022723"/>
    </source>
</evidence>
<evidence type="ECO:0000259" key="13">
    <source>
        <dbReference type="PROSITE" id="PS51747"/>
    </source>
</evidence>
<dbReference type="NCBIfam" id="NF004064">
    <property type="entry name" value="PRK05578.1"/>
    <property type="match status" value="1"/>
</dbReference>
<comment type="catalytic activity">
    <reaction evidence="10 12">
        <text>2'-deoxycytidine + H2O + H(+) = 2'-deoxyuridine + NH4(+)</text>
        <dbReference type="Rhea" id="RHEA:13433"/>
        <dbReference type="ChEBI" id="CHEBI:15377"/>
        <dbReference type="ChEBI" id="CHEBI:15378"/>
        <dbReference type="ChEBI" id="CHEBI:15698"/>
        <dbReference type="ChEBI" id="CHEBI:16450"/>
        <dbReference type="ChEBI" id="CHEBI:28938"/>
        <dbReference type="EC" id="3.5.4.5"/>
    </reaction>
</comment>
<organism evidence="14 15">
    <name type="scientific">Paenibacillus chungangensis</name>
    <dbReference type="NCBI Taxonomy" id="696535"/>
    <lineage>
        <taxon>Bacteria</taxon>
        <taxon>Bacillati</taxon>
        <taxon>Bacillota</taxon>
        <taxon>Bacilli</taxon>
        <taxon>Bacillales</taxon>
        <taxon>Paenibacillaceae</taxon>
        <taxon>Paenibacillus</taxon>
    </lineage>
</organism>
<comment type="similarity">
    <text evidence="3 12">Belongs to the cytidine and deoxycytidylate deaminase family.</text>
</comment>
<proteinExistence type="inferred from homology"/>
<dbReference type="NCBIfam" id="TIGR01354">
    <property type="entry name" value="cyt_deam_tetra"/>
    <property type="match status" value="1"/>
</dbReference>
<dbReference type="PANTHER" id="PTHR11644">
    <property type="entry name" value="CYTIDINE DEAMINASE"/>
    <property type="match status" value="1"/>
</dbReference>
<name>A0ABW3HMD2_9BACL</name>
<dbReference type="Pfam" id="PF00383">
    <property type="entry name" value="dCMP_cyt_deam_1"/>
    <property type="match status" value="1"/>
</dbReference>
<evidence type="ECO:0000256" key="8">
    <source>
        <dbReference type="ARBA" id="ARBA00022833"/>
    </source>
</evidence>
<dbReference type="PROSITE" id="PS51747">
    <property type="entry name" value="CYT_DCMP_DEAMINASES_2"/>
    <property type="match status" value="1"/>
</dbReference>
<evidence type="ECO:0000256" key="9">
    <source>
        <dbReference type="ARBA" id="ARBA00032005"/>
    </source>
</evidence>
<protein>
    <recommendedName>
        <fullName evidence="5 12">Cytidine deaminase</fullName>
        <ecNumber evidence="4 12">3.5.4.5</ecNumber>
    </recommendedName>
    <alternativeName>
        <fullName evidence="9 12">Cytidine aminohydrolase</fullName>
    </alternativeName>
</protein>
<evidence type="ECO:0000256" key="2">
    <source>
        <dbReference type="ARBA" id="ARBA00003949"/>
    </source>
</evidence>
<evidence type="ECO:0000256" key="3">
    <source>
        <dbReference type="ARBA" id="ARBA00006576"/>
    </source>
</evidence>
<dbReference type="Proteomes" id="UP001596989">
    <property type="component" value="Unassembled WGS sequence"/>
</dbReference>